<keyword evidence="14" id="KW-1185">Reference proteome</keyword>
<comment type="catalytic activity">
    <reaction evidence="2 11">
        <text>glutathione + H2O = L-cysteinylglycine + L-glutamate</text>
        <dbReference type="Rhea" id="RHEA:28807"/>
        <dbReference type="ChEBI" id="CHEBI:15377"/>
        <dbReference type="ChEBI" id="CHEBI:29985"/>
        <dbReference type="ChEBI" id="CHEBI:57925"/>
        <dbReference type="ChEBI" id="CHEBI:61694"/>
        <dbReference type="EC" id="3.4.19.13"/>
    </reaction>
</comment>
<evidence type="ECO:0000256" key="9">
    <source>
        <dbReference type="PIRSR" id="PIRSR600101-1"/>
    </source>
</evidence>
<evidence type="ECO:0000256" key="6">
    <source>
        <dbReference type="ARBA" id="ARBA00023145"/>
    </source>
</evidence>
<evidence type="ECO:0000313" key="13">
    <source>
        <dbReference type="EMBL" id="AKU96845.1"/>
    </source>
</evidence>
<dbReference type="InterPro" id="IPR029055">
    <property type="entry name" value="Ntn_hydrolases_N"/>
</dbReference>
<feature type="active site" description="Nucleophile" evidence="9">
    <location>
        <position position="374"/>
    </location>
</feature>
<feature type="binding site" evidence="10">
    <location>
        <position position="99"/>
    </location>
    <ligand>
        <name>L-glutamate</name>
        <dbReference type="ChEBI" id="CHEBI:29985"/>
    </ligand>
</feature>
<organism evidence="13 14">
    <name type="scientific">Labilithrix luteola</name>
    <dbReference type="NCBI Taxonomy" id="1391654"/>
    <lineage>
        <taxon>Bacteria</taxon>
        <taxon>Pseudomonadati</taxon>
        <taxon>Myxococcota</taxon>
        <taxon>Polyangia</taxon>
        <taxon>Polyangiales</taxon>
        <taxon>Labilitrichaceae</taxon>
        <taxon>Labilithrix</taxon>
    </lineage>
</organism>
<keyword evidence="5 11" id="KW-0378">Hydrolase</keyword>
<feature type="binding site" evidence="10">
    <location>
        <position position="466"/>
    </location>
    <ligand>
        <name>L-glutamate</name>
        <dbReference type="ChEBI" id="CHEBI:29985"/>
    </ligand>
</feature>
<dbReference type="RefSeq" id="WP_205633718.1">
    <property type="nucleotide sequence ID" value="NZ_CP012333.1"/>
</dbReference>
<dbReference type="SUPFAM" id="SSF56235">
    <property type="entry name" value="N-terminal nucleophile aminohydrolases (Ntn hydrolases)"/>
    <property type="match status" value="1"/>
</dbReference>
<keyword evidence="4 11" id="KW-0808">Transferase</keyword>
<dbReference type="InterPro" id="IPR043137">
    <property type="entry name" value="GGT_ssub_C"/>
</dbReference>
<comment type="similarity">
    <text evidence="3 11">Belongs to the gamma-glutamyltransferase family.</text>
</comment>
<dbReference type="Pfam" id="PF01019">
    <property type="entry name" value="G_glu_transpept"/>
    <property type="match status" value="1"/>
</dbReference>
<dbReference type="Gene3D" id="3.60.20.40">
    <property type="match status" value="1"/>
</dbReference>
<dbReference type="InterPro" id="IPR000101">
    <property type="entry name" value="GGT_peptidase"/>
</dbReference>
<keyword evidence="12" id="KW-0732">Signal</keyword>
<comment type="subunit">
    <text evidence="11">This enzyme consists of two polypeptide chains, which are synthesized in precursor form from a single polypeptide.</text>
</comment>
<evidence type="ECO:0000256" key="4">
    <source>
        <dbReference type="ARBA" id="ARBA00022679"/>
    </source>
</evidence>
<dbReference type="GO" id="GO:0006751">
    <property type="term" value="P:glutathione catabolic process"/>
    <property type="evidence" value="ECO:0007669"/>
    <property type="project" value="UniProtKB-UniRule"/>
</dbReference>
<evidence type="ECO:0000256" key="2">
    <source>
        <dbReference type="ARBA" id="ARBA00001089"/>
    </source>
</evidence>
<keyword evidence="11" id="KW-0317">Glutathione biosynthesis</keyword>
<feature type="binding site" evidence="10">
    <location>
        <begin position="392"/>
        <end position="394"/>
    </location>
    <ligand>
        <name>L-glutamate</name>
        <dbReference type="ChEBI" id="CHEBI:29985"/>
    </ligand>
</feature>
<feature type="binding site" evidence="10">
    <location>
        <position position="416"/>
    </location>
    <ligand>
        <name>L-glutamate</name>
        <dbReference type="ChEBI" id="CHEBI:29985"/>
    </ligand>
</feature>
<dbReference type="EC" id="3.4.19.13" evidence="11"/>
<dbReference type="InterPro" id="IPR051792">
    <property type="entry name" value="GGT_bact"/>
</dbReference>
<dbReference type="NCBIfam" id="TIGR00066">
    <property type="entry name" value="g_glut_trans"/>
    <property type="match status" value="1"/>
</dbReference>
<reference evidence="13 14" key="1">
    <citation type="submission" date="2015-08" db="EMBL/GenBank/DDBJ databases">
        <authorList>
            <person name="Babu N.S."/>
            <person name="Beckwith C.J."/>
            <person name="Beseler K.G."/>
            <person name="Brison A."/>
            <person name="Carone J.V."/>
            <person name="Caskin T.P."/>
            <person name="Diamond M."/>
            <person name="Durham M.E."/>
            <person name="Foxe J.M."/>
            <person name="Go M."/>
            <person name="Henderson B.A."/>
            <person name="Jones I.B."/>
            <person name="McGettigan J.A."/>
            <person name="Micheletti S.J."/>
            <person name="Nasrallah M.E."/>
            <person name="Ortiz D."/>
            <person name="Piller C.R."/>
            <person name="Privatt S.R."/>
            <person name="Schneider S.L."/>
            <person name="Sharp S."/>
            <person name="Smith T.C."/>
            <person name="Stanton J.D."/>
            <person name="Ullery H.E."/>
            <person name="Wilson R.J."/>
            <person name="Serrano M.G."/>
            <person name="Buck G."/>
            <person name="Lee V."/>
            <person name="Wang Y."/>
            <person name="Carvalho R."/>
            <person name="Voegtly L."/>
            <person name="Shi R."/>
            <person name="Duckworth R."/>
            <person name="Johnson A."/>
            <person name="Loviza R."/>
            <person name="Walstead R."/>
            <person name="Shah Z."/>
            <person name="Kiflezghi M."/>
            <person name="Wade K."/>
            <person name="Ball S.L."/>
            <person name="Bradley K.W."/>
            <person name="Asai D.J."/>
            <person name="Bowman C.A."/>
            <person name="Russell D.A."/>
            <person name="Pope W.H."/>
            <person name="Jacobs-Sera D."/>
            <person name="Hendrix R.W."/>
            <person name="Hatfull G.F."/>
        </authorList>
    </citation>
    <scope>NUCLEOTIDE SEQUENCE [LARGE SCALE GENOMIC DNA]</scope>
    <source>
        <strain evidence="13 14">DSM 27648</strain>
    </source>
</reference>
<dbReference type="PANTHER" id="PTHR43199">
    <property type="entry name" value="GLUTATHIONE HYDROLASE"/>
    <property type="match status" value="1"/>
</dbReference>
<accession>A0A0K1PTI9</accession>
<dbReference type="UniPathway" id="UPA00204"/>
<feature type="binding site" evidence="10">
    <location>
        <begin position="444"/>
        <end position="445"/>
    </location>
    <ligand>
        <name>L-glutamate</name>
        <dbReference type="ChEBI" id="CHEBI:29985"/>
    </ligand>
</feature>
<sequence length="566" mass="58445">MAAIGAAALTALGLLLPKASTAAYPPSAEGRSYAAAADHAEASRAALDVMAQGGNAVDGAIAASLVLGVVNPSASGIGGGGFAMVYTAKDQKVSVVDFRETAPSSYSGDVLWAKKMDRSRWSGPRGGSVGVPGEPAGLEMLSRKWGRKSLADDAAPAVALAQNGFYLAKHTAEVVAAFKERLQTMPDFASSFLPGGNPAGHAARIKRPELAKTLVRFGAEGKKSIYEGPTAKKIADAVRAAGGTMTTDDLAAYKPQERAPLTRTIDGRTIYTMPAPSAGGLMLLETMTMFGASKNSPLATMGFGSSAYLHTLAEAMRGAFADRARVAGDPDLDPQVLKAYDAALDPAQLMARRKRIEATKTHAPTDFKTKEQGTSHVVVADQEGNVVALTTTVNGPFGASIVAGDTGILLNNELDDFSSPDDVKPFGVTGGGPNAPRPRARPVSSMTPTIVVENGAPILALGGSGGARIATGTTQAALARLVFGLDPTVCVSQPRIHTQGPTLLVDPEVPLDVREGLRARGENVDDDPFLGSAIQMIAWDRSGPATGRPKILAAADPRKAGFAVAR</sequence>
<dbReference type="EC" id="2.3.2.2" evidence="11"/>
<name>A0A0K1PTI9_9BACT</name>
<comment type="PTM">
    <text evidence="11">Cleaved by autocatalysis into a large and a small subunit.</text>
</comment>
<dbReference type="EMBL" id="CP012333">
    <property type="protein sequence ID" value="AKU96845.1"/>
    <property type="molecule type" value="Genomic_DNA"/>
</dbReference>
<evidence type="ECO:0000256" key="5">
    <source>
        <dbReference type="ARBA" id="ARBA00022801"/>
    </source>
</evidence>
<evidence type="ECO:0000256" key="11">
    <source>
        <dbReference type="RuleBase" id="RU368036"/>
    </source>
</evidence>
<dbReference type="InterPro" id="IPR043138">
    <property type="entry name" value="GGT_lsub"/>
</dbReference>
<keyword evidence="6 11" id="KW-0865">Zymogen</keyword>
<dbReference type="PRINTS" id="PR01210">
    <property type="entry name" value="GGTRANSPTASE"/>
</dbReference>
<evidence type="ECO:0000256" key="3">
    <source>
        <dbReference type="ARBA" id="ARBA00009381"/>
    </source>
</evidence>
<comment type="catalytic activity">
    <reaction evidence="1 11">
        <text>an S-substituted glutathione + H2O = an S-substituted L-cysteinylglycine + L-glutamate</text>
        <dbReference type="Rhea" id="RHEA:59468"/>
        <dbReference type="ChEBI" id="CHEBI:15377"/>
        <dbReference type="ChEBI" id="CHEBI:29985"/>
        <dbReference type="ChEBI" id="CHEBI:90779"/>
        <dbReference type="ChEBI" id="CHEBI:143103"/>
        <dbReference type="EC" id="3.4.19.13"/>
    </reaction>
</comment>
<dbReference type="Proteomes" id="UP000064967">
    <property type="component" value="Chromosome"/>
</dbReference>
<dbReference type="PANTHER" id="PTHR43199:SF1">
    <property type="entry name" value="GLUTATHIONE HYDROLASE PROENZYME"/>
    <property type="match status" value="1"/>
</dbReference>
<feature type="signal peptide" evidence="12">
    <location>
        <begin position="1"/>
        <end position="22"/>
    </location>
</feature>
<dbReference type="GO" id="GO:0103068">
    <property type="term" value="F:leukotriene C4 gamma-glutamyl transferase activity"/>
    <property type="evidence" value="ECO:0007669"/>
    <property type="project" value="UniProtKB-EC"/>
</dbReference>
<dbReference type="STRING" id="1391654.AKJ09_03509"/>
<dbReference type="AlphaFoldDB" id="A0A0K1PTI9"/>
<evidence type="ECO:0000256" key="1">
    <source>
        <dbReference type="ARBA" id="ARBA00001049"/>
    </source>
</evidence>
<dbReference type="KEGG" id="llu:AKJ09_03509"/>
<evidence type="ECO:0000256" key="7">
    <source>
        <dbReference type="ARBA" id="ARBA00023315"/>
    </source>
</evidence>
<keyword evidence="7 11" id="KW-0012">Acyltransferase</keyword>
<feature type="chain" id="PRO_5005466330" description="Glutathione hydrolase proenzyme" evidence="12">
    <location>
        <begin position="23"/>
        <end position="566"/>
    </location>
</feature>
<dbReference type="Gene3D" id="1.10.246.130">
    <property type="match status" value="1"/>
</dbReference>
<protein>
    <recommendedName>
        <fullName evidence="11">Glutathione hydrolase proenzyme</fullName>
        <ecNumber evidence="11">2.3.2.2</ecNumber>
        <ecNumber evidence="11">3.4.19.13</ecNumber>
    </recommendedName>
    <component>
        <recommendedName>
            <fullName evidence="11">Glutathione hydrolase large chain</fullName>
        </recommendedName>
    </component>
    <component>
        <recommendedName>
            <fullName evidence="11">Glutathione hydrolase small chain</fullName>
        </recommendedName>
    </component>
</protein>
<evidence type="ECO:0000256" key="10">
    <source>
        <dbReference type="PIRSR" id="PIRSR600101-2"/>
    </source>
</evidence>
<evidence type="ECO:0000256" key="8">
    <source>
        <dbReference type="ARBA" id="ARBA00047417"/>
    </source>
</evidence>
<evidence type="ECO:0000313" key="14">
    <source>
        <dbReference type="Proteomes" id="UP000064967"/>
    </source>
</evidence>
<proteinExistence type="inferred from homology"/>
<dbReference type="PATRIC" id="fig|1391654.3.peg.3553"/>
<comment type="pathway">
    <text evidence="11">Sulfur metabolism; glutathione metabolism.</text>
</comment>
<gene>
    <name evidence="13" type="ORF">AKJ09_03509</name>
</gene>
<dbReference type="GO" id="GO:0006750">
    <property type="term" value="P:glutathione biosynthetic process"/>
    <property type="evidence" value="ECO:0007669"/>
    <property type="project" value="UniProtKB-KW"/>
</dbReference>
<evidence type="ECO:0000256" key="12">
    <source>
        <dbReference type="SAM" id="SignalP"/>
    </source>
</evidence>
<dbReference type="GO" id="GO:0036374">
    <property type="term" value="F:glutathione hydrolase activity"/>
    <property type="evidence" value="ECO:0007669"/>
    <property type="project" value="UniProtKB-UniRule"/>
</dbReference>
<comment type="catalytic activity">
    <reaction evidence="8 11">
        <text>an N-terminal (5-L-glutamyl)-[peptide] + an alpha-amino acid = 5-L-glutamyl amino acid + an N-terminal L-alpha-aminoacyl-[peptide]</text>
        <dbReference type="Rhea" id="RHEA:23904"/>
        <dbReference type="Rhea" id="RHEA-COMP:9780"/>
        <dbReference type="Rhea" id="RHEA-COMP:9795"/>
        <dbReference type="ChEBI" id="CHEBI:77644"/>
        <dbReference type="ChEBI" id="CHEBI:78597"/>
        <dbReference type="ChEBI" id="CHEBI:78599"/>
        <dbReference type="ChEBI" id="CHEBI:78608"/>
        <dbReference type="EC" id="2.3.2.2"/>
    </reaction>
</comment>